<proteinExistence type="predicted"/>
<gene>
    <name evidence="1" type="ORF">WJ68_09345</name>
</gene>
<protein>
    <submittedName>
        <fullName evidence="1">Uncharacterized protein</fullName>
    </submittedName>
</protein>
<reference evidence="1 2" key="1">
    <citation type="submission" date="2015-11" db="EMBL/GenBank/DDBJ databases">
        <title>Expanding the genomic diversity of Burkholderia species for the development of highly accurate diagnostics.</title>
        <authorList>
            <person name="Sahl J."/>
            <person name="Keim P."/>
            <person name="Wagner D."/>
        </authorList>
    </citation>
    <scope>NUCLEOTIDE SEQUENCE [LARGE SCALE GENOMIC DNA]</scope>
    <source>
        <strain evidence="1 2">MSMB1585WGS</strain>
    </source>
</reference>
<evidence type="ECO:0000313" key="2">
    <source>
        <dbReference type="Proteomes" id="UP000057910"/>
    </source>
</evidence>
<evidence type="ECO:0000313" key="1">
    <source>
        <dbReference type="EMBL" id="KVN86352.1"/>
    </source>
</evidence>
<dbReference type="Proteomes" id="UP000057910">
    <property type="component" value="Unassembled WGS sequence"/>
</dbReference>
<dbReference type="AlphaFoldDB" id="A0ABD4E2K8"/>
<comment type="caution">
    <text evidence="1">The sequence shown here is derived from an EMBL/GenBank/DDBJ whole genome shotgun (WGS) entry which is preliminary data.</text>
</comment>
<sequence>MGDTIDNMDFHGVGVFDGKLSPDDLKLAREIHRQLCEVVEAGIKSDVPPSPTSGQYSVDCLRDGKLERHLGITSQLPEMLIKNISSLYVRGRNEYLTESRTVVRLDAEVVNVKRENGRFLVSIRFVNGGQYPVRMDTPDKWSKVMGYQLDFGGKNEDGTSKWGASLAGLPLVNQSEFPEGKVDIPAKGSVTFRFLTLPDEKFKRGTYKFNVVVNATATAREVAPSLGRVDFHSDTSRRVPITLDRDWPSTPKELEEFEAMQRAKLSSQPVYPGATFAEDGYYRAVSGSTQRSRFVKAFRAGELAPDMAGVVDERGEAIHGRHSGWFWEADLDAAVRSRPGESCPRSGRWFARVESPLYVWPPTYEDGLNEVIRCKQGELLPASRRANEWALEQVRWEWIGV</sequence>
<organism evidence="1 2">
    <name type="scientific">Burkholderia ubonensis</name>
    <dbReference type="NCBI Taxonomy" id="101571"/>
    <lineage>
        <taxon>Bacteria</taxon>
        <taxon>Pseudomonadati</taxon>
        <taxon>Pseudomonadota</taxon>
        <taxon>Betaproteobacteria</taxon>
        <taxon>Burkholderiales</taxon>
        <taxon>Burkholderiaceae</taxon>
        <taxon>Burkholderia</taxon>
        <taxon>Burkholderia cepacia complex</taxon>
    </lineage>
</organism>
<dbReference type="EMBL" id="LPAD01000051">
    <property type="protein sequence ID" value="KVN86352.1"/>
    <property type="molecule type" value="Genomic_DNA"/>
</dbReference>
<name>A0ABD4E2K8_9BURK</name>
<accession>A0ABD4E2K8</accession>